<feature type="compositionally biased region" description="Polar residues" evidence="2">
    <location>
        <begin position="23"/>
        <end position="33"/>
    </location>
</feature>
<keyword evidence="5" id="KW-1185">Reference proteome</keyword>
<organism evidence="4 5">
    <name type="scientific">Sphingobacterium spiritivorum ATCC 33861</name>
    <dbReference type="NCBI Taxonomy" id="525373"/>
    <lineage>
        <taxon>Bacteria</taxon>
        <taxon>Pseudomonadati</taxon>
        <taxon>Bacteroidota</taxon>
        <taxon>Sphingobacteriia</taxon>
        <taxon>Sphingobacteriales</taxon>
        <taxon>Sphingobacteriaceae</taxon>
        <taxon>Sphingobacterium</taxon>
    </lineage>
</organism>
<keyword evidence="3" id="KW-0812">Transmembrane</keyword>
<feature type="region of interest" description="Disordered" evidence="2">
    <location>
        <begin position="23"/>
        <end position="44"/>
    </location>
</feature>
<feature type="region of interest" description="Disordered" evidence="2">
    <location>
        <begin position="1232"/>
        <end position="1255"/>
    </location>
</feature>
<feature type="compositionally biased region" description="Basic and acidic residues" evidence="2">
    <location>
        <begin position="34"/>
        <end position="44"/>
    </location>
</feature>
<dbReference type="NCBIfam" id="TIGR01760">
    <property type="entry name" value="tape_meas_TP901"/>
    <property type="match status" value="1"/>
</dbReference>
<proteinExistence type="predicted"/>
<evidence type="ECO:0000313" key="4">
    <source>
        <dbReference type="EMBL" id="EFK57361.1"/>
    </source>
</evidence>
<dbReference type="eggNOG" id="COG5283">
    <property type="taxonomic scope" value="Bacteria"/>
</dbReference>
<feature type="compositionally biased region" description="Basic and acidic residues" evidence="2">
    <location>
        <begin position="1234"/>
        <end position="1255"/>
    </location>
</feature>
<evidence type="ECO:0000313" key="5">
    <source>
        <dbReference type="Proteomes" id="UP000006258"/>
    </source>
</evidence>
<dbReference type="OrthoDB" id="696232at2"/>
<keyword evidence="3" id="KW-0472">Membrane</keyword>
<dbReference type="STRING" id="525373.HMPREF0766_12434"/>
<dbReference type="EMBL" id="ACHA02000011">
    <property type="protein sequence ID" value="EFK57361.1"/>
    <property type="molecule type" value="Genomic_DNA"/>
</dbReference>
<feature type="coiled-coil region" evidence="1">
    <location>
        <begin position="728"/>
        <end position="802"/>
    </location>
</feature>
<dbReference type="eggNOG" id="COG1511">
    <property type="taxonomic scope" value="Bacteria"/>
</dbReference>
<evidence type="ECO:0000256" key="2">
    <source>
        <dbReference type="SAM" id="MobiDB-lite"/>
    </source>
</evidence>
<dbReference type="InterPro" id="IPR010090">
    <property type="entry name" value="Phage_tape_meas"/>
</dbReference>
<keyword evidence="1" id="KW-0175">Coiled coil</keyword>
<feature type="transmembrane region" description="Helical" evidence="3">
    <location>
        <begin position="251"/>
        <end position="273"/>
    </location>
</feature>
<evidence type="ECO:0000256" key="3">
    <source>
        <dbReference type="SAM" id="Phobius"/>
    </source>
</evidence>
<protein>
    <submittedName>
        <fullName evidence="4">Phage tail tape measure protein, TP901 family</fullName>
    </submittedName>
</protein>
<accession>D7VN64</accession>
<dbReference type="RefSeq" id="WP_002992977.1">
    <property type="nucleotide sequence ID" value="NZ_GL379770.1"/>
</dbReference>
<sequence length="1490" mass="164452">MADLRYKVVLDDTEARKKLRELLSNTGVGSSSNPKEDSKKSATTVDDVRNATLRLKEAQIANIESIRQARLEQAKQKQEQSELTTKFKEGQLTLQEFRLEQGKLNAARKEQSRIERELKKNLADNSEYAQLSKALNNVRRETKDLLAEMFKLERQGRSSSASYEMLKRKSEALTKQTQYLDKAIKRIDATVGQHQRNVGNYAQALENMSPIIARLNMNLALMGTSVSELAAGGAAGFTTLLSSVKSLGAGLASFLLTPVGAVIALLATLYSLIRAGGSVVIGFNSRLMSVSKTTGLAGVELNKFGDAIVELSRKLQVVSTDKLLEYATVAGQLGVKGRANLLAFAEALAKLETASDIKGEEGGTSIARTLTLVDGGVQNVKDFGDEIVNLGNNFAATEGEILSNAESIAQNTGVYKVGRRDVLAYAVATKAVGLEAEVVGSTFSRTLGEFEKMIRTGKGVADLSKVIGKSSQEISDQFKKDASSVFKDYINGLNRISLSGGSVNEALERTGVIAVRDQRVIATLATNGYATLSDALVKVGEAAGAMDREFETGASKLEQQLNRIGIAWDNFILSIEQGDGVLGKAAASIANLVANYADYMAKVINPSSFQEWKSRVSFANDEADAIREVTIGYKDAAETFAGLSGFNFSAANYDKLKEKYEEVGSSIKALQIVTEKYKTYVKDGLLTEGGQKRIEDYTKLIQNLSGSMWQIELFMKSRAPQATEKIDFEQSEEERRKAERAAEAARNKAEREAEARRQAMERQRALQLSIDQINEQSLRGQLSRDEQEVASIRDKYAKIREEVRKFYADPKNKGLKVDTGRLKGNEDFEISELQFRQGTKRISEDLAEQKALVDEYNNYLAKTSKEEADKRFSEQLSIIKNFKKNIQSEYEDLIALEKSASLSGFTGSASELTQAQKERADYYKKYLESLNKEERLRLQEEFVSALNLSKGHNQKLLDIEKKYNDARLVLGKNATKEQLEELNNRHNEEISAGVMAGLQKEVQWEKTFSTLQYLSKSATNKSLKDIQDRLNKELSSGNLIKEHYEDLIGQVNSARIELNLQKSWIASTDAIKAYIDLLRKAKKESKLEANIPVLKNEVFGALSSDIGNASQLVSTLTDSFATLGVGSEDLQETLGKVGGALGDLSNLAGAIATGNPVAIVTASIKALTSVIDIFNTKDKKLQKQIDKYQEQLYSLTKSYDRLQRSISNSVGESFYSDSEKAINNLKEQQQKLQDMAKAEEDKKKTDKDKAKSFRDEMDKIDQEIEDIRKSITESLVQTSFKELSNELADALVSAFEAGESAIDAMDDTFDKFIKNALANSLKLKMIEPIVNDMVNQVSQYMLANDNSLIGFNFDSWRDKLGEASKGFTNAMEEAYKGLGLSKDSSSTYSTSLSGAYARASQESIDLLAGQTGAMRSHLSELIQLQKNTDMTLKQCVDAAQSHLTQLILIERNTRVTADNASNYLPYLKGIEANTKGNLDMQLRAAGKFGF</sequence>
<comment type="caution">
    <text evidence="4">The sequence shown here is derived from an EMBL/GenBank/DDBJ whole genome shotgun (WGS) entry which is preliminary data.</text>
</comment>
<keyword evidence="3" id="KW-1133">Transmembrane helix</keyword>
<name>D7VN64_SPHSI</name>
<dbReference type="Proteomes" id="UP000006258">
    <property type="component" value="Unassembled WGS sequence"/>
</dbReference>
<evidence type="ECO:0000256" key="1">
    <source>
        <dbReference type="SAM" id="Coils"/>
    </source>
</evidence>
<reference evidence="4" key="1">
    <citation type="submission" date="2010-07" db="EMBL/GenBank/DDBJ databases">
        <authorList>
            <person name="Muzny D."/>
            <person name="Qin X."/>
            <person name="Buhay C."/>
            <person name="Dugan-Rocha S."/>
            <person name="Ding Y."/>
            <person name="Chen G."/>
            <person name="Hawes A."/>
            <person name="Holder M."/>
            <person name="Jhangiani S."/>
            <person name="Johnson A."/>
            <person name="Khan Z."/>
            <person name="Li Z."/>
            <person name="Liu W."/>
            <person name="Liu X."/>
            <person name="Perez L."/>
            <person name="Shen H."/>
            <person name="Wang Q."/>
            <person name="Watt J."/>
            <person name="Xi L."/>
            <person name="Xin Y."/>
            <person name="Zhou J."/>
            <person name="Deng J."/>
            <person name="Jiang H."/>
            <person name="Liu Y."/>
            <person name="Qu J."/>
            <person name="Song X.-Z."/>
            <person name="Zhang L."/>
            <person name="Villasana D."/>
            <person name="Johnson A."/>
            <person name="Liu J."/>
            <person name="Liyanage D."/>
            <person name="Lorensuhewa L."/>
            <person name="Robinson T."/>
            <person name="Song A."/>
            <person name="Song B.-B."/>
            <person name="Dinh H."/>
            <person name="Thornton R."/>
            <person name="Coyle M."/>
            <person name="Francisco L."/>
            <person name="Jackson L."/>
            <person name="Javaid M."/>
            <person name="Korchina V."/>
            <person name="Kovar C."/>
            <person name="Mata R."/>
            <person name="Mathew T."/>
            <person name="Ngo R."/>
            <person name="Nguyen L."/>
            <person name="Nguyen N."/>
            <person name="Okwuonu G."/>
            <person name="Ongeri F."/>
            <person name="Pham C."/>
            <person name="Simmons D."/>
            <person name="Wilczek-Boney K."/>
            <person name="Hale W."/>
            <person name="Jakkamsetti A."/>
            <person name="Pham P."/>
            <person name="Ruth R."/>
            <person name="San Lucas F."/>
            <person name="Warren J."/>
            <person name="Zhang J."/>
            <person name="Zhao Z."/>
            <person name="Zhou C."/>
            <person name="Zhu D."/>
            <person name="Lee S."/>
            <person name="Bess C."/>
            <person name="Blankenburg K."/>
            <person name="Forbes L."/>
            <person name="Fu Q."/>
            <person name="Gubbala S."/>
            <person name="Hirani K."/>
            <person name="Jayaseelan J.C."/>
            <person name="Lara F."/>
            <person name="Munidasa M."/>
            <person name="Palculict T."/>
            <person name="Patil S."/>
            <person name="Pu L.-L."/>
            <person name="Saada N."/>
            <person name="Tang L."/>
            <person name="Weissenberger G."/>
            <person name="Zhu Y."/>
            <person name="Hemphill L."/>
            <person name="Shang Y."/>
            <person name="Youmans B."/>
            <person name="Ayvaz T."/>
            <person name="Ross M."/>
            <person name="Santibanez J."/>
            <person name="Aqrawi P."/>
            <person name="Gross S."/>
            <person name="Joshi V."/>
            <person name="Fowler G."/>
            <person name="Nazareth L."/>
            <person name="Reid J."/>
            <person name="Worley K."/>
            <person name="Petrosino J."/>
            <person name="Highlander S."/>
            <person name="Gibbs R."/>
        </authorList>
    </citation>
    <scope>NUCLEOTIDE SEQUENCE [LARGE SCALE GENOMIC DNA]</scope>
    <source>
        <strain evidence="4">ATCC 33861</strain>
    </source>
</reference>
<dbReference type="HOGENOM" id="CLU_249187_0_0_10"/>
<dbReference type="GeneID" id="95427965"/>
<gene>
    <name evidence="4" type="ORF">HMPREF0766_12434</name>
</gene>
<feature type="coiled-coil region" evidence="1">
    <location>
        <begin position="104"/>
        <end position="155"/>
    </location>
</feature>